<feature type="transmembrane region" description="Helical" evidence="1">
    <location>
        <begin position="74"/>
        <end position="93"/>
    </location>
</feature>
<keyword evidence="1" id="KW-1133">Transmembrane helix</keyword>
<protein>
    <submittedName>
        <fullName evidence="2">Uncharacterized protein</fullName>
    </submittedName>
</protein>
<keyword evidence="1" id="KW-0472">Membrane</keyword>
<keyword evidence="3" id="KW-1185">Reference proteome</keyword>
<evidence type="ECO:0000256" key="1">
    <source>
        <dbReference type="SAM" id="Phobius"/>
    </source>
</evidence>
<dbReference type="RefSeq" id="WP_310096379.1">
    <property type="nucleotide sequence ID" value="NZ_JAVDUU010000002.1"/>
</dbReference>
<name>A0ABU1TBP7_9SPHI</name>
<evidence type="ECO:0000313" key="2">
    <source>
        <dbReference type="EMBL" id="MDR6942819.1"/>
    </source>
</evidence>
<gene>
    <name evidence="2" type="ORF">J2W55_002661</name>
</gene>
<feature type="transmembrane region" description="Helical" evidence="1">
    <location>
        <begin position="45"/>
        <end position="62"/>
    </location>
</feature>
<dbReference type="EMBL" id="JAVDUU010000002">
    <property type="protein sequence ID" value="MDR6942819.1"/>
    <property type="molecule type" value="Genomic_DNA"/>
</dbReference>
<dbReference type="Proteomes" id="UP001247620">
    <property type="component" value="Unassembled WGS sequence"/>
</dbReference>
<accession>A0ABU1TBP7</accession>
<evidence type="ECO:0000313" key="3">
    <source>
        <dbReference type="Proteomes" id="UP001247620"/>
    </source>
</evidence>
<comment type="caution">
    <text evidence="2">The sequence shown here is derived from an EMBL/GenBank/DDBJ whole genome shotgun (WGS) entry which is preliminary data.</text>
</comment>
<feature type="transmembrane region" description="Helical" evidence="1">
    <location>
        <begin position="20"/>
        <end position="39"/>
    </location>
</feature>
<reference evidence="2 3" key="1">
    <citation type="submission" date="2023-07" db="EMBL/GenBank/DDBJ databases">
        <title>Sorghum-associated microbial communities from plants grown in Nebraska, USA.</title>
        <authorList>
            <person name="Schachtman D."/>
        </authorList>
    </citation>
    <scope>NUCLEOTIDE SEQUENCE [LARGE SCALE GENOMIC DNA]</scope>
    <source>
        <strain evidence="2 3">3262</strain>
    </source>
</reference>
<proteinExistence type="predicted"/>
<sequence>MLPKEVFNRRRTHNNTPESVMLIFVNYIVMAVAVQAFALCDKIGWFFWAVVGVLALYNVYTIRRNAEGYNKMHIIAYAISIAGIIGLFLFFRLRAHNC</sequence>
<keyword evidence="1" id="KW-0812">Transmembrane</keyword>
<organism evidence="2 3">
    <name type="scientific">Mucilaginibacter pocheonensis</name>
    <dbReference type="NCBI Taxonomy" id="398050"/>
    <lineage>
        <taxon>Bacteria</taxon>
        <taxon>Pseudomonadati</taxon>
        <taxon>Bacteroidota</taxon>
        <taxon>Sphingobacteriia</taxon>
        <taxon>Sphingobacteriales</taxon>
        <taxon>Sphingobacteriaceae</taxon>
        <taxon>Mucilaginibacter</taxon>
    </lineage>
</organism>